<protein>
    <submittedName>
        <fullName evidence="1">Uncharacterized protein</fullName>
    </submittedName>
</protein>
<dbReference type="Proteomes" id="UP000001075">
    <property type="component" value="Unassembled WGS sequence"/>
</dbReference>
<dbReference type="AlphaFoldDB" id="G3H929"/>
<accession>G3H929</accession>
<dbReference type="InParanoid" id="G3H929"/>
<sequence length="65" mass="6996">MDHQTKNAAVNWAYVSCERGLLVAPCAVCMYGGDGDVISWGSGSANHFYWNCGEQGETDPTLPIT</sequence>
<evidence type="ECO:0000313" key="2">
    <source>
        <dbReference type="Proteomes" id="UP000001075"/>
    </source>
</evidence>
<evidence type="ECO:0000313" key="1">
    <source>
        <dbReference type="EMBL" id="EGW00096.1"/>
    </source>
</evidence>
<dbReference type="EMBL" id="JH000222">
    <property type="protein sequence ID" value="EGW00096.1"/>
    <property type="molecule type" value="Genomic_DNA"/>
</dbReference>
<proteinExistence type="predicted"/>
<reference evidence="2" key="1">
    <citation type="journal article" date="2011" name="Nat. Biotechnol.">
        <title>The genomic sequence of the Chinese hamster ovary (CHO)-K1 cell line.</title>
        <authorList>
            <person name="Xu X."/>
            <person name="Nagarajan H."/>
            <person name="Lewis N.E."/>
            <person name="Pan S."/>
            <person name="Cai Z."/>
            <person name="Liu X."/>
            <person name="Chen W."/>
            <person name="Xie M."/>
            <person name="Wang W."/>
            <person name="Hammond S."/>
            <person name="Andersen M.R."/>
            <person name="Neff N."/>
            <person name="Passarelli B."/>
            <person name="Koh W."/>
            <person name="Fan H.C."/>
            <person name="Wang J."/>
            <person name="Gui Y."/>
            <person name="Lee K.H."/>
            <person name="Betenbaugh M.J."/>
            <person name="Quake S.R."/>
            <person name="Famili I."/>
            <person name="Palsson B.O."/>
            <person name="Wang J."/>
        </authorList>
    </citation>
    <scope>NUCLEOTIDE SEQUENCE [LARGE SCALE GENOMIC DNA]</scope>
    <source>
        <strain evidence="2">CHO K1 cell line</strain>
    </source>
</reference>
<name>G3H929_CRIGR</name>
<organism evidence="1 2">
    <name type="scientific">Cricetulus griseus</name>
    <name type="common">Chinese hamster</name>
    <name type="synonym">Cricetulus barabensis griseus</name>
    <dbReference type="NCBI Taxonomy" id="10029"/>
    <lineage>
        <taxon>Eukaryota</taxon>
        <taxon>Metazoa</taxon>
        <taxon>Chordata</taxon>
        <taxon>Craniata</taxon>
        <taxon>Vertebrata</taxon>
        <taxon>Euteleostomi</taxon>
        <taxon>Mammalia</taxon>
        <taxon>Eutheria</taxon>
        <taxon>Euarchontoglires</taxon>
        <taxon>Glires</taxon>
        <taxon>Rodentia</taxon>
        <taxon>Myomorpha</taxon>
        <taxon>Muroidea</taxon>
        <taxon>Cricetidae</taxon>
        <taxon>Cricetinae</taxon>
        <taxon>Cricetulus</taxon>
    </lineage>
</organism>
<gene>
    <name evidence="1" type="ORF">I79_006891</name>
</gene>